<dbReference type="GO" id="GO:0046872">
    <property type="term" value="F:metal ion binding"/>
    <property type="evidence" value="ECO:0007669"/>
    <property type="project" value="InterPro"/>
</dbReference>
<dbReference type="PRINTS" id="PR00177">
    <property type="entry name" value="NMDARECEPTOR"/>
</dbReference>
<evidence type="ECO:0000256" key="16">
    <source>
        <dbReference type="PIRSR" id="PIRSR601508-1"/>
    </source>
</evidence>
<dbReference type="InterPro" id="IPR036423">
    <property type="entry name" value="SOD-like_Cu/Zn_dom_sf"/>
</dbReference>
<dbReference type="EMBL" id="PP154987">
    <property type="protein sequence ID" value="WRW34061.1"/>
    <property type="molecule type" value="mRNA"/>
</dbReference>
<keyword evidence="18" id="KW-1015">Disulfide bond</keyword>
<keyword evidence="14" id="KW-0407">Ion channel</keyword>
<dbReference type="InterPro" id="IPR015683">
    <property type="entry name" value="Ionotropic_Glu_rcpt"/>
</dbReference>
<keyword evidence="5 19" id="KW-0812">Transmembrane</keyword>
<dbReference type="Gene3D" id="3.40.190.10">
    <property type="entry name" value="Periplasmic binding protein-like II"/>
    <property type="match status" value="1"/>
</dbReference>
<evidence type="ECO:0000256" key="2">
    <source>
        <dbReference type="ARBA" id="ARBA00008685"/>
    </source>
</evidence>
<reference evidence="22" key="1">
    <citation type="submission" date="2024-01" db="EMBL/GenBank/DDBJ databases">
        <title>Genome insights into chemosensory and detoxification machineries of broad mite, Polyphagotarsonemus latus (Tarsonemidae: Acari).</title>
        <authorList>
            <person name="Muthugoundar M."/>
            <person name="P J A."/>
            <person name="Augustine N."/>
        </authorList>
    </citation>
    <scope>NUCLEOTIDE SEQUENCE</scope>
</reference>
<dbReference type="FunFam" id="1.10.287.70:FF:000105">
    <property type="entry name" value="Eye-enriched kainate receptor, isoform A"/>
    <property type="match status" value="1"/>
</dbReference>
<evidence type="ECO:0000256" key="15">
    <source>
        <dbReference type="ARBA" id="ARBA00034100"/>
    </source>
</evidence>
<evidence type="ECO:0000256" key="14">
    <source>
        <dbReference type="ARBA" id="ARBA00023303"/>
    </source>
</evidence>
<dbReference type="GO" id="GO:0045211">
    <property type="term" value="C:postsynaptic membrane"/>
    <property type="evidence" value="ECO:0007669"/>
    <property type="project" value="UniProtKB-SubCell"/>
</dbReference>
<dbReference type="FunFam" id="3.40.190.10:FF:000178">
    <property type="entry name" value="Glutamate receptor subunit"/>
    <property type="match status" value="1"/>
</dbReference>
<organism evidence="22">
    <name type="scientific">Polyphagotarsonemus latus</name>
    <dbReference type="NCBI Taxonomy" id="1204166"/>
    <lineage>
        <taxon>Eukaryota</taxon>
        <taxon>Metazoa</taxon>
        <taxon>Ecdysozoa</taxon>
        <taxon>Arthropoda</taxon>
        <taxon>Chelicerata</taxon>
        <taxon>Arachnida</taxon>
        <taxon>Acari</taxon>
        <taxon>Acariformes</taxon>
        <taxon>Trombidiformes</taxon>
        <taxon>Prostigmata</taxon>
        <taxon>Eleutherengona</taxon>
        <taxon>Heterostigmata</taxon>
        <taxon>Tarsonemoidea</taxon>
        <taxon>Tarsonemidae</taxon>
        <taxon>Polyphagotarsonemus</taxon>
    </lineage>
</organism>
<feature type="transmembrane region" description="Helical" evidence="19">
    <location>
        <begin position="820"/>
        <end position="841"/>
    </location>
</feature>
<feature type="domain" description="Ionotropic glutamate receptor L-glutamate and glycine-binding" evidence="21">
    <location>
        <begin position="440"/>
        <end position="504"/>
    </location>
</feature>
<evidence type="ECO:0000256" key="13">
    <source>
        <dbReference type="ARBA" id="ARBA00023286"/>
    </source>
</evidence>
<evidence type="ECO:0000313" key="22">
    <source>
        <dbReference type="EMBL" id="WRW34061.1"/>
    </source>
</evidence>
<evidence type="ECO:0000256" key="6">
    <source>
        <dbReference type="ARBA" id="ARBA00022989"/>
    </source>
</evidence>
<feature type="transmembrane region" description="Helical" evidence="19">
    <location>
        <begin position="636"/>
        <end position="659"/>
    </location>
</feature>
<dbReference type="Gene3D" id="2.60.40.200">
    <property type="entry name" value="Superoxide dismutase, copper/zinc binding domain"/>
    <property type="match status" value="2"/>
</dbReference>
<dbReference type="GO" id="GO:0015276">
    <property type="term" value="F:ligand-gated monoatomic ion channel activity"/>
    <property type="evidence" value="ECO:0007669"/>
    <property type="project" value="InterPro"/>
</dbReference>
<dbReference type="Pfam" id="PF10613">
    <property type="entry name" value="Lig_chan-Glu_bd"/>
    <property type="match status" value="1"/>
</dbReference>
<keyword evidence="3" id="KW-0813">Transport</keyword>
<evidence type="ECO:0000256" key="3">
    <source>
        <dbReference type="ARBA" id="ARBA00022448"/>
    </source>
</evidence>
<dbReference type="PANTHER" id="PTHR18966">
    <property type="entry name" value="IONOTROPIC GLUTAMATE RECEPTOR"/>
    <property type="match status" value="1"/>
</dbReference>
<keyword evidence="10 22" id="KW-0675">Receptor</keyword>
<name>A0AAN0N5X3_9ACAR</name>
<dbReference type="SMART" id="SM00918">
    <property type="entry name" value="Lig_chan-Glu_bd"/>
    <property type="match status" value="1"/>
</dbReference>
<evidence type="ECO:0000256" key="5">
    <source>
        <dbReference type="ARBA" id="ARBA00022692"/>
    </source>
</evidence>
<keyword evidence="9 19" id="KW-0472">Membrane</keyword>
<evidence type="ECO:0000256" key="9">
    <source>
        <dbReference type="ARBA" id="ARBA00023136"/>
    </source>
</evidence>
<keyword evidence="7" id="KW-0770">Synapse</keyword>
<evidence type="ECO:0000259" key="21">
    <source>
        <dbReference type="SMART" id="SM00918"/>
    </source>
</evidence>
<evidence type="ECO:0000259" key="20">
    <source>
        <dbReference type="SMART" id="SM00079"/>
    </source>
</evidence>
<dbReference type="InterPro" id="IPR001508">
    <property type="entry name" value="Iono_Glu_rcpt_met"/>
</dbReference>
<evidence type="ECO:0000256" key="17">
    <source>
        <dbReference type="PIRSR" id="PIRSR601508-2"/>
    </source>
</evidence>
<feature type="transmembrane region" description="Helical" evidence="19">
    <location>
        <begin position="560"/>
        <end position="578"/>
    </location>
</feature>
<keyword evidence="12" id="KW-0628">Postsynaptic cell membrane</keyword>
<dbReference type="InterPro" id="IPR019594">
    <property type="entry name" value="Glu/Gly-bd"/>
</dbReference>
<dbReference type="GO" id="GO:0006801">
    <property type="term" value="P:superoxide metabolic process"/>
    <property type="evidence" value="ECO:0007669"/>
    <property type="project" value="InterPro"/>
</dbReference>
<evidence type="ECO:0000256" key="12">
    <source>
        <dbReference type="ARBA" id="ARBA00023257"/>
    </source>
</evidence>
<sequence>MIIRSQYFILSIYLCLISIIKCDVIKIGALFSENDIEERIALELAVNRVNQINTSRILKNIELQPIIKTIQNTDILDVKDKVCDLLKMGVAAIFGPLQSRQATLVQIIADKFEIPHILLRNDFIFTRKKISINMYPNAFTLTKAVIDLVKNLQWQDFAVVYENNEDAIYANEFLKAAREEVRYSDLKDGKLKVRPRNWNVKILQFKPNSEYADTFWQLRKYGLNNFVIVVKNENLYRIMKWAQQTGMVTYKFSFIIASLDMHSINLEEFSYARSNIYYFKVTNELNRELVKTHYWQCTLKNCPNLPYDNNYLSTTSALIYDGILVLAQALREAKANSKIIQVQSLECNRDLSWSYGTTFINLMRSVQTRGITGHIEFDTTTYRSKVELNLMRLEQTGLVKIGQWSENHFIKEKELKLQQPSSGPLLSGQTLRVITVFNKPYLMLKNSSKELVGNDRFEGYVVDLINELSKVLNFRYEFIILPSKKYGTCTASSGCDGMLGNITRGEVDIAVVDLTITAERQGAVDFTLPFMNTGIGVLYYKVTKEKISLFSFMNPFSPSVWYFLVLLTIFSALALHVMGRLSPYEWFNPYPCKQDENILENPYNFRNTVWYINGALLQQGSEFAPRSSSTRWTAGVWYFVTLILVSSYTANLAAFLTVVNYEYPFNEAVELLQHPEIKFGCKENGSTCHFFRDSNNTNYKAMWELMQFVDSNDAGRDRVEKDAGTFAYFMESKAIEYDTERYCSVTQRGGLLDNKGYGIAVNQNNKTLKRQLDEGILQLQEGGVLHILYDRWWKQKGGGTCLDSGTGDATELNLENVGGVFVVLIIGMFVSVFTSFFELFYKTYKTPSFAQSSFKENIAHELKFAFDIQVPKKINPKSNDSFRNHSIHIKCNSNNYVAGQGSSNYRSIAKENFDSNSESNIEKKLSNKPYNNIAYTNNSHISRSYLPTSLLSKNNQQYRPDSKPNYVTPKANYVSTSTNEPNVDSNLLLSSNSPNLNYEYKCEYKKQPKLPQMSDSQKDYSIVGLIHKSSYQGYVLFTSLSSSGYEGHENLSVKVHITSSRTHGQPVKEAFSWRIYNQHSIDLNGQCALFLTSDDLLHDLTINFGPLIVGKQHTFGSEEFTNLILHNQSIGKQRKQGLSSLLGKTLMLIGAESGIKICTTLLPAGSKHVYEAKFHYPIAGRVKIVHANNQLQASLLTEYLMYSNGERKESKHKWQIVEALTNNDYNYEKVYADKYNYEKNNCANLKYNHILPLEEINELNNLIVNTEMPTLRGRSSHVISTIKPLNTYGSLYLVLFDSYEPHKILACAPINKLRPKVASAVFKYAPIFGSINFYQESPLDPTEFNINLNLTSPAAYFYGIDAIPSIKRKKPETKKCPNIKETIFNPNSLDSENIPFEGQGTTDQYAIGDLSGKFCSISYSAPSPNYKPGYNQPIKVLNLYGNDYNLPLFGKNSVVGRALVFYDLEGNAVSCANIDLLGGNMNTAYATFDQPIQGQFIFRQSANYCNDEVFVYVEISKPDSLNAYRTDNHGWHIHDYPVKTGFETLSTTQCDAAGGHFNPYNVSVDATYLRDCTSLTNERCERGDTTSKLSPISITPYKPITYIENGEKKAYSEPEVFKIYLVDSDLSLCGPNSIVGKSIVVHDKHFSSPRISCANILEFKTKN</sequence>
<keyword evidence="13" id="KW-1071">Ligand-gated ion channel</keyword>
<feature type="disulfide bond" evidence="18">
    <location>
        <begin position="743"/>
        <end position="801"/>
    </location>
</feature>
<comment type="similarity">
    <text evidence="2">Belongs to the glutamate-gated ion channel (TC 1.A.10.1) family.</text>
</comment>
<feature type="binding site" evidence="16">
    <location>
        <position position="520"/>
    </location>
    <ligand>
        <name>L-glutamate</name>
        <dbReference type="ChEBI" id="CHEBI:29985"/>
    </ligand>
</feature>
<evidence type="ECO:0000256" key="7">
    <source>
        <dbReference type="ARBA" id="ARBA00023018"/>
    </source>
</evidence>
<keyword evidence="8" id="KW-0406">Ion transport</keyword>
<evidence type="ECO:0000256" key="1">
    <source>
        <dbReference type="ARBA" id="ARBA00004651"/>
    </source>
</evidence>
<dbReference type="Pfam" id="PF00060">
    <property type="entry name" value="Lig_chan"/>
    <property type="match status" value="1"/>
</dbReference>
<dbReference type="InterPro" id="IPR028082">
    <property type="entry name" value="Peripla_BP_I"/>
</dbReference>
<dbReference type="SMART" id="SM00079">
    <property type="entry name" value="PBPe"/>
    <property type="match status" value="1"/>
</dbReference>
<keyword evidence="6 19" id="KW-1133">Transmembrane helix</keyword>
<dbReference type="InterPro" id="IPR001828">
    <property type="entry name" value="ANF_lig-bd_rcpt"/>
</dbReference>
<feature type="binding site" evidence="16">
    <location>
        <position position="731"/>
    </location>
    <ligand>
        <name>L-glutamate</name>
        <dbReference type="ChEBI" id="CHEBI:29985"/>
    </ligand>
</feature>
<dbReference type="Gene3D" id="1.10.287.70">
    <property type="match status" value="1"/>
</dbReference>
<evidence type="ECO:0000256" key="4">
    <source>
        <dbReference type="ARBA" id="ARBA00022475"/>
    </source>
</evidence>
<evidence type="ECO:0000256" key="11">
    <source>
        <dbReference type="ARBA" id="ARBA00023180"/>
    </source>
</evidence>
<keyword evidence="4" id="KW-1003">Cell membrane</keyword>
<feature type="binding site" evidence="16">
    <location>
        <position position="686"/>
    </location>
    <ligand>
        <name>L-glutamate</name>
        <dbReference type="ChEBI" id="CHEBI:29985"/>
    </ligand>
</feature>
<evidence type="ECO:0000256" key="19">
    <source>
        <dbReference type="SAM" id="Phobius"/>
    </source>
</evidence>
<dbReference type="Gene3D" id="3.40.50.2300">
    <property type="match status" value="2"/>
</dbReference>
<feature type="site" description="Interaction with the cone snail toxin Con-ikot-ikot" evidence="17">
    <location>
        <position position="692"/>
    </location>
</feature>
<dbReference type="InterPro" id="IPR001320">
    <property type="entry name" value="Iontro_rcpt_C"/>
</dbReference>
<evidence type="ECO:0000256" key="8">
    <source>
        <dbReference type="ARBA" id="ARBA00023065"/>
    </source>
</evidence>
<dbReference type="SUPFAM" id="SSF49329">
    <property type="entry name" value="Cu,Zn superoxide dismutase-like"/>
    <property type="match status" value="2"/>
</dbReference>
<dbReference type="Pfam" id="PF01094">
    <property type="entry name" value="ANF_receptor"/>
    <property type="match status" value="1"/>
</dbReference>
<dbReference type="SUPFAM" id="SSF53822">
    <property type="entry name" value="Periplasmic binding protein-like I"/>
    <property type="match status" value="1"/>
</dbReference>
<accession>A0AAN0N5X3</accession>
<dbReference type="GO" id="GO:0038023">
    <property type="term" value="F:signaling receptor activity"/>
    <property type="evidence" value="ECO:0007669"/>
    <property type="project" value="InterPro"/>
</dbReference>
<comment type="subcellular location">
    <subcellularLocation>
        <location evidence="1">Cell membrane</location>
        <topology evidence="1">Multi-pass membrane protein</topology>
    </subcellularLocation>
    <subcellularLocation>
        <location evidence="15">Postsynaptic cell membrane</location>
    </subcellularLocation>
</comment>
<dbReference type="SUPFAM" id="SSF53850">
    <property type="entry name" value="Periplasmic binding protein-like II"/>
    <property type="match status" value="1"/>
</dbReference>
<evidence type="ECO:0000256" key="18">
    <source>
        <dbReference type="PIRSR" id="PIRSR601508-3"/>
    </source>
</evidence>
<evidence type="ECO:0000256" key="10">
    <source>
        <dbReference type="ARBA" id="ARBA00023170"/>
    </source>
</evidence>
<keyword evidence="11" id="KW-0325">Glycoprotein</keyword>
<feature type="disulfide bond" evidence="18">
    <location>
        <begin position="83"/>
        <end position="347"/>
    </location>
</feature>
<protein>
    <submittedName>
        <fullName evidence="22">Glutamate receptor ionotropic kainate 2</fullName>
    </submittedName>
</protein>
<proteinExistence type="evidence at transcript level"/>
<feature type="binding site" evidence="16">
    <location>
        <position position="515"/>
    </location>
    <ligand>
        <name>L-glutamate</name>
        <dbReference type="ChEBI" id="CHEBI:29985"/>
    </ligand>
</feature>
<feature type="domain" description="Ionotropic glutamate receptor C-terminal" evidence="20">
    <location>
        <begin position="430"/>
        <end position="795"/>
    </location>
</feature>
<feature type="binding site" evidence="16">
    <location>
        <position position="687"/>
    </location>
    <ligand>
        <name>L-glutamate</name>
        <dbReference type="ChEBI" id="CHEBI:29985"/>
    </ligand>
</feature>